<feature type="compositionally biased region" description="Polar residues" evidence="1">
    <location>
        <begin position="262"/>
        <end position="285"/>
    </location>
</feature>
<dbReference type="GeneID" id="102460985"/>
<reference evidence="2" key="3">
    <citation type="submission" date="2025-08" db="UniProtKB">
        <authorList>
            <consortium name="Ensembl"/>
        </authorList>
    </citation>
    <scope>IDENTIFICATION</scope>
</reference>
<sequence length="292" mass="32312">MKMATLGRSFQGVPSVEFPQTPAALSESTFQPGITQTAVGSYDDTLTIATVPFTDFEIPPILLQPQIRTQVSLCRGKKHKLEEEVDGCPEKKRLFKTVPYSPNPSSETILCAGQQVAGEVARPCTGNLCEAGLLEIACEEMDQTMGEQQCEVARRKLQEIEDRIIDEDEDVHADENTSNLPTLVLSDTLQKGLRRDFDQVLTKKIIESMSRPSMELVLWKPLPEFLTDKLKSVSVAKNYKQQATEGCQAKQSALGTPFQPQTETFSEAQQTMPSGLYSSLETSGSVEEEMEL</sequence>
<accession>K7GBG0</accession>
<evidence type="ECO:0000313" key="3">
    <source>
        <dbReference type="Proteomes" id="UP000007267"/>
    </source>
</evidence>
<evidence type="ECO:0000256" key="1">
    <source>
        <dbReference type="SAM" id="MobiDB-lite"/>
    </source>
</evidence>
<reference evidence="3" key="1">
    <citation type="submission" date="2011-10" db="EMBL/GenBank/DDBJ databases">
        <authorList>
            <consortium name="Soft-shell Turtle Genome Consortium"/>
        </authorList>
    </citation>
    <scope>NUCLEOTIDE SEQUENCE [LARGE SCALE GENOMIC DNA]</scope>
    <source>
        <strain evidence="3">Daiwa-1</strain>
    </source>
</reference>
<dbReference type="Ensembl" id="ENSPSIT00000017700.1">
    <property type="protein sequence ID" value="ENSPSIP00000017621.1"/>
    <property type="gene ID" value="ENSPSIG00000015673.1"/>
</dbReference>
<proteinExistence type="predicted"/>
<dbReference type="GO" id="GO:0045739">
    <property type="term" value="P:positive regulation of DNA repair"/>
    <property type="evidence" value="ECO:0007669"/>
    <property type="project" value="Ensembl"/>
</dbReference>
<keyword evidence="3" id="KW-1185">Reference proteome</keyword>
<dbReference type="RefSeq" id="XP_025038670.1">
    <property type="nucleotide sequence ID" value="XM_025182885.2"/>
</dbReference>
<reference evidence="2" key="4">
    <citation type="submission" date="2025-09" db="UniProtKB">
        <authorList>
            <consortium name="Ensembl"/>
        </authorList>
    </citation>
    <scope>IDENTIFICATION</scope>
</reference>
<protein>
    <submittedName>
        <fullName evidence="2">Coiled-coil domain containing 117</fullName>
    </submittedName>
</protein>
<name>K7GBG0_PELSI</name>
<gene>
    <name evidence="2" type="primary">CCDC117</name>
</gene>
<dbReference type="STRING" id="13735.ENSPSIP00000017621"/>
<dbReference type="CTD" id="150275"/>
<dbReference type="GO" id="GO:0008284">
    <property type="term" value="P:positive regulation of cell population proliferation"/>
    <property type="evidence" value="ECO:0007669"/>
    <property type="project" value="Ensembl"/>
</dbReference>
<dbReference type="GeneTree" id="ENSGT00390000005772"/>
<dbReference type="OrthoDB" id="9450632at2759"/>
<dbReference type="PANTHER" id="PTHR36128">
    <property type="entry name" value="COILED-COIL DOMAIN-CONTAINING PROTEIN 117"/>
    <property type="match status" value="1"/>
</dbReference>
<dbReference type="OMA" id="TILCAGQ"/>
<dbReference type="PANTHER" id="PTHR36128:SF1">
    <property type="entry name" value="COILED-COIL DOMAIN-CONTAINING PROTEIN 117"/>
    <property type="match status" value="1"/>
</dbReference>
<feature type="region of interest" description="Disordered" evidence="1">
    <location>
        <begin position="262"/>
        <end position="292"/>
    </location>
</feature>
<dbReference type="eggNOG" id="ENOG502S42Q">
    <property type="taxonomic scope" value="Eukaryota"/>
</dbReference>
<dbReference type="Pfam" id="PF15810">
    <property type="entry name" value="CCDC117"/>
    <property type="match status" value="1"/>
</dbReference>
<dbReference type="HOGENOM" id="CLU_083045_0_0_1"/>
<dbReference type="AlphaFoldDB" id="K7GBG0"/>
<dbReference type="InterPro" id="IPR031630">
    <property type="entry name" value="CCDC117"/>
</dbReference>
<evidence type="ECO:0000313" key="2">
    <source>
        <dbReference type="Ensembl" id="ENSPSIP00000017621.1"/>
    </source>
</evidence>
<reference evidence="3" key="2">
    <citation type="journal article" date="2013" name="Nat. Genet.">
        <title>The draft genomes of soft-shell turtle and green sea turtle yield insights into the development and evolution of the turtle-specific body plan.</title>
        <authorList>
            <person name="Wang Z."/>
            <person name="Pascual-Anaya J."/>
            <person name="Zadissa A."/>
            <person name="Li W."/>
            <person name="Niimura Y."/>
            <person name="Huang Z."/>
            <person name="Li C."/>
            <person name="White S."/>
            <person name="Xiong Z."/>
            <person name="Fang D."/>
            <person name="Wang B."/>
            <person name="Ming Y."/>
            <person name="Chen Y."/>
            <person name="Zheng Y."/>
            <person name="Kuraku S."/>
            <person name="Pignatelli M."/>
            <person name="Herrero J."/>
            <person name="Beal K."/>
            <person name="Nozawa M."/>
            <person name="Li Q."/>
            <person name="Wang J."/>
            <person name="Zhang H."/>
            <person name="Yu L."/>
            <person name="Shigenobu S."/>
            <person name="Wang J."/>
            <person name="Liu J."/>
            <person name="Flicek P."/>
            <person name="Searle S."/>
            <person name="Wang J."/>
            <person name="Kuratani S."/>
            <person name="Yin Y."/>
            <person name="Aken B."/>
            <person name="Zhang G."/>
            <person name="Irie N."/>
        </authorList>
    </citation>
    <scope>NUCLEOTIDE SEQUENCE [LARGE SCALE GENOMIC DNA]</scope>
    <source>
        <strain evidence="3">Daiwa-1</strain>
    </source>
</reference>
<dbReference type="GO" id="GO:0072686">
    <property type="term" value="C:mitotic spindle"/>
    <property type="evidence" value="ECO:0007669"/>
    <property type="project" value="Ensembl"/>
</dbReference>
<dbReference type="Proteomes" id="UP000007267">
    <property type="component" value="Unassembled WGS sequence"/>
</dbReference>
<dbReference type="RefSeq" id="XP_006119712.1">
    <property type="nucleotide sequence ID" value="XM_006119650.4"/>
</dbReference>
<dbReference type="EMBL" id="AGCU01061480">
    <property type="status" value="NOT_ANNOTATED_CDS"/>
    <property type="molecule type" value="Genomic_DNA"/>
</dbReference>
<organism evidence="2 3">
    <name type="scientific">Pelodiscus sinensis</name>
    <name type="common">Chinese softshell turtle</name>
    <name type="synonym">Trionyx sinensis</name>
    <dbReference type="NCBI Taxonomy" id="13735"/>
    <lineage>
        <taxon>Eukaryota</taxon>
        <taxon>Metazoa</taxon>
        <taxon>Chordata</taxon>
        <taxon>Craniata</taxon>
        <taxon>Vertebrata</taxon>
        <taxon>Euteleostomi</taxon>
        <taxon>Archelosauria</taxon>
        <taxon>Testudinata</taxon>
        <taxon>Testudines</taxon>
        <taxon>Cryptodira</taxon>
        <taxon>Trionychia</taxon>
        <taxon>Trionychidae</taxon>
        <taxon>Pelodiscus</taxon>
    </lineage>
</organism>